<sequence>MSVTVLEHPEPWSEDEFFALGETPNRIELIDESLWISPAPSKRQRLVGGHYLPAAVASPGQALVSKEPFPFELELASLLHRRRRD</sequence>
<evidence type="ECO:0000313" key="2">
    <source>
        <dbReference type="Proteomes" id="UP000198415"/>
    </source>
</evidence>
<gene>
    <name evidence="1" type="ORF">SAMN06264365_104295</name>
</gene>
<organism evidence="1 2">
    <name type="scientific">Actinoplanes regularis</name>
    <dbReference type="NCBI Taxonomy" id="52697"/>
    <lineage>
        <taxon>Bacteria</taxon>
        <taxon>Bacillati</taxon>
        <taxon>Actinomycetota</taxon>
        <taxon>Actinomycetes</taxon>
        <taxon>Micromonosporales</taxon>
        <taxon>Micromonosporaceae</taxon>
        <taxon>Actinoplanes</taxon>
    </lineage>
</organism>
<dbReference type="RefSeq" id="WP_089293471.1">
    <property type="nucleotide sequence ID" value="NZ_BOMU01000038.1"/>
</dbReference>
<evidence type="ECO:0000313" key="1">
    <source>
        <dbReference type="EMBL" id="SNR66579.1"/>
    </source>
</evidence>
<keyword evidence="2" id="KW-1185">Reference proteome</keyword>
<dbReference type="OrthoDB" id="9799703at2"/>
<dbReference type="AlphaFoldDB" id="A0A238Y8A9"/>
<protein>
    <submittedName>
        <fullName evidence="1">Uncharacterized protein</fullName>
    </submittedName>
</protein>
<dbReference type="Proteomes" id="UP000198415">
    <property type="component" value="Unassembled WGS sequence"/>
</dbReference>
<name>A0A238Y8A9_9ACTN</name>
<dbReference type="EMBL" id="FZNR01000004">
    <property type="protein sequence ID" value="SNR66579.1"/>
    <property type="molecule type" value="Genomic_DNA"/>
</dbReference>
<accession>A0A238Y8A9</accession>
<proteinExistence type="predicted"/>
<reference evidence="1 2" key="1">
    <citation type="submission" date="2017-06" db="EMBL/GenBank/DDBJ databases">
        <authorList>
            <person name="Kim H.J."/>
            <person name="Triplett B.A."/>
        </authorList>
    </citation>
    <scope>NUCLEOTIDE SEQUENCE [LARGE SCALE GENOMIC DNA]</scope>
    <source>
        <strain evidence="1 2">DSM 43151</strain>
    </source>
</reference>